<dbReference type="PROSITE" id="PS01124">
    <property type="entry name" value="HTH_ARAC_FAMILY_2"/>
    <property type="match status" value="1"/>
</dbReference>
<dbReference type="InterPro" id="IPR009057">
    <property type="entry name" value="Homeodomain-like_sf"/>
</dbReference>
<feature type="region of interest" description="Disordered" evidence="4">
    <location>
        <begin position="104"/>
        <end position="125"/>
    </location>
</feature>
<dbReference type="SUPFAM" id="SSF55136">
    <property type="entry name" value="Probable bacterial effector-binding domain"/>
    <property type="match status" value="1"/>
</dbReference>
<evidence type="ECO:0000256" key="2">
    <source>
        <dbReference type="ARBA" id="ARBA00023125"/>
    </source>
</evidence>
<dbReference type="InterPro" id="IPR050908">
    <property type="entry name" value="SmbC-like"/>
</dbReference>
<dbReference type="InterPro" id="IPR020449">
    <property type="entry name" value="Tscrpt_reg_AraC-type_HTH"/>
</dbReference>
<dbReference type="SMART" id="SM00871">
    <property type="entry name" value="AraC_E_bind"/>
    <property type="match status" value="1"/>
</dbReference>
<sequence>MEHDYESRVRMVLQYIEENSHRKLSLDELARTASFSKYHFARVFAAVTGETPAAYVNRVRVRKAARLLSQTDRQVLDIAGDCGFESLSAFHAQFKKHYGMPPGEARTGALEQNRKEEEASRNIQEASPAGDLYNRVRSSPLAKRAWDCAVEICELTDREVACVRHVGSYLDTAPAWSKLGQWARRQGLTPERQRFIGVSLDDGYLVDEYACRYDACVSLPAGFAKGGHDGDVGFKLLPGGLYARYSYYGSSAQFVLAYETMFRLWLPGSGYEPDDRPCQEWLRNDPAMDPEGKCKVDLYVPIRKAVLS</sequence>
<reference evidence="6" key="1">
    <citation type="submission" date="2022-08" db="EMBL/GenBank/DDBJ databases">
        <title>The genomic sequence of strain Paenibacillus sp. SCIV0701.</title>
        <authorList>
            <person name="Zhao H."/>
        </authorList>
    </citation>
    <scope>NUCLEOTIDE SEQUENCE</scope>
    <source>
        <strain evidence="6">SCIV0701</strain>
    </source>
</reference>
<evidence type="ECO:0000256" key="1">
    <source>
        <dbReference type="ARBA" id="ARBA00023015"/>
    </source>
</evidence>
<name>A0A9X2MVJ9_9BACL</name>
<organism evidence="6 7">
    <name type="scientific">Paenibacillus soyae</name>
    <dbReference type="NCBI Taxonomy" id="2969249"/>
    <lineage>
        <taxon>Bacteria</taxon>
        <taxon>Bacillati</taxon>
        <taxon>Bacillota</taxon>
        <taxon>Bacilli</taxon>
        <taxon>Bacillales</taxon>
        <taxon>Paenibacillaceae</taxon>
        <taxon>Paenibacillus</taxon>
    </lineage>
</organism>
<dbReference type="InterPro" id="IPR029442">
    <property type="entry name" value="GyrI-like"/>
</dbReference>
<dbReference type="PANTHER" id="PTHR40055:SF1">
    <property type="entry name" value="TRANSCRIPTIONAL REGULATOR YGIV-RELATED"/>
    <property type="match status" value="1"/>
</dbReference>
<dbReference type="Gene3D" id="1.10.10.60">
    <property type="entry name" value="Homeodomain-like"/>
    <property type="match status" value="2"/>
</dbReference>
<dbReference type="GO" id="GO:0003700">
    <property type="term" value="F:DNA-binding transcription factor activity"/>
    <property type="evidence" value="ECO:0007669"/>
    <property type="project" value="InterPro"/>
</dbReference>
<keyword evidence="2" id="KW-0238">DNA-binding</keyword>
<feature type="domain" description="HTH araC/xylS-type" evidence="5">
    <location>
        <begin position="10"/>
        <end position="108"/>
    </location>
</feature>
<dbReference type="AlphaFoldDB" id="A0A9X2MVJ9"/>
<proteinExistence type="predicted"/>
<evidence type="ECO:0000313" key="7">
    <source>
        <dbReference type="Proteomes" id="UP001141950"/>
    </source>
</evidence>
<dbReference type="EMBL" id="JANIPJ010000023">
    <property type="protein sequence ID" value="MCR2807104.1"/>
    <property type="molecule type" value="Genomic_DNA"/>
</dbReference>
<dbReference type="GO" id="GO:0043565">
    <property type="term" value="F:sequence-specific DNA binding"/>
    <property type="evidence" value="ECO:0007669"/>
    <property type="project" value="InterPro"/>
</dbReference>
<dbReference type="Proteomes" id="UP001141950">
    <property type="component" value="Unassembled WGS sequence"/>
</dbReference>
<keyword evidence="7" id="KW-1185">Reference proteome</keyword>
<keyword evidence="1" id="KW-0805">Transcription regulation</keyword>
<evidence type="ECO:0000256" key="4">
    <source>
        <dbReference type="SAM" id="MobiDB-lite"/>
    </source>
</evidence>
<dbReference type="PANTHER" id="PTHR40055">
    <property type="entry name" value="TRANSCRIPTIONAL REGULATOR YGIV-RELATED"/>
    <property type="match status" value="1"/>
</dbReference>
<dbReference type="Pfam" id="PF12833">
    <property type="entry name" value="HTH_18"/>
    <property type="match status" value="1"/>
</dbReference>
<evidence type="ECO:0000259" key="5">
    <source>
        <dbReference type="PROSITE" id="PS01124"/>
    </source>
</evidence>
<dbReference type="InterPro" id="IPR018060">
    <property type="entry name" value="HTH_AraC"/>
</dbReference>
<dbReference type="PRINTS" id="PR00032">
    <property type="entry name" value="HTHARAC"/>
</dbReference>
<dbReference type="SUPFAM" id="SSF46689">
    <property type="entry name" value="Homeodomain-like"/>
    <property type="match status" value="2"/>
</dbReference>
<dbReference type="Gene3D" id="3.20.80.10">
    <property type="entry name" value="Regulatory factor, effector binding domain"/>
    <property type="match status" value="1"/>
</dbReference>
<dbReference type="RefSeq" id="WP_257451266.1">
    <property type="nucleotide sequence ID" value="NZ_JANIPJ010000023.1"/>
</dbReference>
<keyword evidence="3" id="KW-0804">Transcription</keyword>
<protein>
    <submittedName>
        <fullName evidence="6">AraC family transcriptional regulator</fullName>
    </submittedName>
</protein>
<dbReference type="InterPro" id="IPR011256">
    <property type="entry name" value="Reg_factor_effector_dom_sf"/>
</dbReference>
<evidence type="ECO:0000313" key="6">
    <source>
        <dbReference type="EMBL" id="MCR2807104.1"/>
    </source>
</evidence>
<comment type="caution">
    <text evidence="6">The sequence shown here is derived from an EMBL/GenBank/DDBJ whole genome shotgun (WGS) entry which is preliminary data.</text>
</comment>
<dbReference type="SMART" id="SM00342">
    <property type="entry name" value="HTH_ARAC"/>
    <property type="match status" value="1"/>
</dbReference>
<evidence type="ECO:0000256" key="3">
    <source>
        <dbReference type="ARBA" id="ARBA00023163"/>
    </source>
</evidence>
<gene>
    <name evidence="6" type="ORF">NQZ67_24765</name>
</gene>
<dbReference type="InterPro" id="IPR010499">
    <property type="entry name" value="AraC_E-bd"/>
</dbReference>
<dbReference type="Pfam" id="PF06445">
    <property type="entry name" value="GyrI-like"/>
    <property type="match status" value="1"/>
</dbReference>
<accession>A0A9X2MVJ9</accession>